<sequence length="417" mass="48671">MSLKGKLQRMKKHMMLDEGEHKIEAGKQENKRVENHAEIPFLEEWEAFGMKPFFFEDEYCLTREVEYPLSHRHGLYSFSQLDEVITLWNQSSLSHTLSAKGYKKNSLFFFDTETTGLGGGAGNTIFLLGHARVYEDRVTVKQHLLPKPGNEVALYQSFLSEVDITSLVTYNGKAFDWPQVKTRHTLIRDRLPKLPEFGHFDLLHGARRLWKHKMDRVSLGTVEKEELGIRRQEDTPGYLAPMLYFHFIKAQEPDLLKGVLHHNEMDVLSLISLYIHMSKKILSESHAPKEYSEAYAMAKWFMAHKETDQAVKQLETLKEKPFEDQDRALLDLSLLYKKQNRLAEAVPLWEKLSRSQNQKCRYDAVIELAKYFEHKEKAFGKALHITEQLLSDVAFLSEKETEKLHVRITRLKRKYSS</sequence>
<dbReference type="Pfam" id="PF13482">
    <property type="entry name" value="RNase_H_2"/>
    <property type="match status" value="1"/>
</dbReference>
<dbReference type="PANTHER" id="PTHR38462">
    <property type="entry name" value="EXONUCLEASE-LIKE PROTEIN"/>
    <property type="match status" value="1"/>
</dbReference>
<gene>
    <name evidence="2" type="ORF">MOE99_07630</name>
</gene>
<accession>A0A9Q4HYA0</accession>
<organism evidence="2 3">
    <name type="scientific">Bacillus inaquosorum</name>
    <dbReference type="NCBI Taxonomy" id="483913"/>
    <lineage>
        <taxon>Bacteria</taxon>
        <taxon>Bacillati</taxon>
        <taxon>Bacillota</taxon>
        <taxon>Bacilli</taxon>
        <taxon>Bacillales</taxon>
        <taxon>Bacillaceae</taxon>
        <taxon>Bacillus</taxon>
    </lineage>
</organism>
<evidence type="ECO:0000313" key="2">
    <source>
        <dbReference type="EMBL" id="MCY9229239.1"/>
    </source>
</evidence>
<proteinExistence type="predicted"/>
<name>A0A9Q4HYA0_9BACI</name>
<dbReference type="SUPFAM" id="SSF53098">
    <property type="entry name" value="Ribonuclease H-like"/>
    <property type="match status" value="1"/>
</dbReference>
<protein>
    <submittedName>
        <fullName evidence="2">Ribonuclease H-like domain-containing protein</fullName>
    </submittedName>
</protein>
<dbReference type="PANTHER" id="PTHR38462:SF1">
    <property type="entry name" value="YPRB RIBONUCLEASE H-LIKE DOMAIN-CONTAINING PROTEIN"/>
    <property type="match status" value="1"/>
</dbReference>
<dbReference type="InterPro" id="IPR038720">
    <property type="entry name" value="YprB_RNase_H-like_dom"/>
</dbReference>
<dbReference type="RefSeq" id="WP_225516682.1">
    <property type="nucleotide sequence ID" value="NZ_JALAJJ010000036.1"/>
</dbReference>
<comment type="caution">
    <text evidence="2">The sequence shown here is derived from an EMBL/GenBank/DDBJ whole genome shotgun (WGS) entry which is preliminary data.</text>
</comment>
<dbReference type="AlphaFoldDB" id="A0A9Q4HYA0"/>
<dbReference type="EMBL" id="JALAXJ010000006">
    <property type="protein sequence ID" value="MCY9229239.1"/>
    <property type="molecule type" value="Genomic_DNA"/>
</dbReference>
<dbReference type="InterPro" id="IPR012337">
    <property type="entry name" value="RNaseH-like_sf"/>
</dbReference>
<evidence type="ECO:0000313" key="3">
    <source>
        <dbReference type="Proteomes" id="UP001066278"/>
    </source>
</evidence>
<reference evidence="2" key="1">
    <citation type="submission" date="2022-02" db="EMBL/GenBank/DDBJ databases">
        <title>Crop Bioprotection Bacillus Genome Sequencing.</title>
        <authorList>
            <person name="Dunlap C."/>
        </authorList>
    </citation>
    <scope>NUCLEOTIDE SEQUENCE</scope>
    <source>
        <strain evidence="2">T20C13</strain>
    </source>
</reference>
<dbReference type="Proteomes" id="UP001066278">
    <property type="component" value="Unassembled WGS sequence"/>
</dbReference>
<feature type="domain" description="YprB ribonuclease H-like" evidence="1">
    <location>
        <begin position="109"/>
        <end position="277"/>
    </location>
</feature>
<evidence type="ECO:0000259" key="1">
    <source>
        <dbReference type="Pfam" id="PF13482"/>
    </source>
</evidence>